<organism evidence="1 2">
    <name type="scientific">Rhodopirellula europaea SH398</name>
    <dbReference type="NCBI Taxonomy" id="1263868"/>
    <lineage>
        <taxon>Bacteria</taxon>
        <taxon>Pseudomonadati</taxon>
        <taxon>Planctomycetota</taxon>
        <taxon>Planctomycetia</taxon>
        <taxon>Pirellulales</taxon>
        <taxon>Pirellulaceae</taxon>
        <taxon>Rhodopirellula</taxon>
    </lineage>
</organism>
<evidence type="ECO:0000313" key="1">
    <source>
        <dbReference type="EMBL" id="EMI26900.1"/>
    </source>
</evidence>
<comment type="caution">
    <text evidence="1">The sequence shown here is derived from an EMBL/GenBank/DDBJ whole genome shotgun (WGS) entry which is preliminary data.</text>
</comment>
<dbReference type="EMBL" id="ANOF01000082">
    <property type="protein sequence ID" value="EMI26900.1"/>
    <property type="molecule type" value="Genomic_DNA"/>
</dbReference>
<dbReference type="AlphaFoldDB" id="M5S5Y0"/>
<proteinExistence type="predicted"/>
<dbReference type="Proteomes" id="UP000011996">
    <property type="component" value="Unassembled WGS sequence"/>
</dbReference>
<reference evidence="1 2" key="1">
    <citation type="journal article" date="2013" name="Mar. Genomics">
        <title>Expression of sulfatases in Rhodopirellula baltica and the diversity of sulfatases in the genus Rhodopirellula.</title>
        <authorList>
            <person name="Wegner C.E."/>
            <person name="Richter-Heitmann T."/>
            <person name="Klindworth A."/>
            <person name="Klockow C."/>
            <person name="Richter M."/>
            <person name="Achstetter T."/>
            <person name="Glockner F.O."/>
            <person name="Harder J."/>
        </authorList>
    </citation>
    <scope>NUCLEOTIDE SEQUENCE [LARGE SCALE GENOMIC DNA]</scope>
    <source>
        <strain evidence="1 2">SH398</strain>
    </source>
</reference>
<sequence length="78" mass="8693">MFSNAKSSRDLFAGPATKWRKVVAIDASLWRSAETRSRSPEGTAGRAILSPRWGLARWLGISDPRADARGYNLSSRWD</sequence>
<evidence type="ECO:0000313" key="2">
    <source>
        <dbReference type="Proteomes" id="UP000011996"/>
    </source>
</evidence>
<accession>M5S5Y0</accession>
<gene>
    <name evidence="1" type="ORF">RESH_02564</name>
</gene>
<name>M5S5Y0_9BACT</name>
<protein>
    <submittedName>
        <fullName evidence="1">Uncharacterized protein</fullName>
    </submittedName>
</protein>